<reference evidence="14 15" key="1">
    <citation type="submission" date="2016-11" db="EMBL/GenBank/DDBJ databases">
        <title>Description of two novel members of the family Erysipelotrichaceae: Ileibacterium lipovorans gen. nov., sp. nov. and Dubosiella newyorkensis, gen. nov., sp. nov.</title>
        <authorList>
            <person name="Cox L.M."/>
            <person name="Sohn J."/>
            <person name="Tyrrell K.L."/>
            <person name="Citron D.M."/>
            <person name="Lawson P.A."/>
            <person name="Patel N.B."/>
            <person name="Iizumi T."/>
            <person name="Perez-Perez G.I."/>
            <person name="Goldstein E.J."/>
            <person name="Blaser M.J."/>
        </authorList>
    </citation>
    <scope>NUCLEOTIDE SEQUENCE [LARGE SCALE GENOMIC DNA]</scope>
    <source>
        <strain evidence="14 15">NYU-BL-A4</strain>
    </source>
</reference>
<dbReference type="InterPro" id="IPR004513">
    <property type="entry name" value="FtsX"/>
</dbReference>
<evidence type="ECO:0000256" key="10">
    <source>
        <dbReference type="PIRNR" id="PIRNR003097"/>
    </source>
</evidence>
<dbReference type="GeneID" id="78275018"/>
<keyword evidence="8 10" id="KW-0472">Membrane</keyword>
<evidence type="ECO:0000256" key="4">
    <source>
        <dbReference type="ARBA" id="ARBA00022475"/>
    </source>
</evidence>
<dbReference type="PANTHER" id="PTHR47755:SF1">
    <property type="entry name" value="CELL DIVISION PROTEIN FTSX"/>
    <property type="match status" value="1"/>
</dbReference>
<evidence type="ECO:0000259" key="13">
    <source>
        <dbReference type="Pfam" id="PF18075"/>
    </source>
</evidence>
<evidence type="ECO:0000256" key="11">
    <source>
        <dbReference type="SAM" id="Phobius"/>
    </source>
</evidence>
<comment type="similarity">
    <text evidence="2 10">Belongs to the ABC-4 integral membrane protein family. FtsX subfamily.</text>
</comment>
<evidence type="ECO:0000256" key="9">
    <source>
        <dbReference type="ARBA" id="ARBA00023306"/>
    </source>
</evidence>
<feature type="domain" description="ABC3 transporter permease C-terminal" evidence="12">
    <location>
        <begin position="176"/>
        <end position="294"/>
    </location>
</feature>
<evidence type="ECO:0000256" key="5">
    <source>
        <dbReference type="ARBA" id="ARBA00022618"/>
    </source>
</evidence>
<evidence type="ECO:0000313" key="15">
    <source>
        <dbReference type="Proteomes" id="UP000186705"/>
    </source>
</evidence>
<evidence type="ECO:0000256" key="7">
    <source>
        <dbReference type="ARBA" id="ARBA00022989"/>
    </source>
</evidence>
<dbReference type="RefSeq" id="WP_076340904.1">
    <property type="nucleotide sequence ID" value="NZ_CAPZTK010000297.1"/>
</dbReference>
<proteinExistence type="inferred from homology"/>
<dbReference type="InterPro" id="IPR040690">
    <property type="entry name" value="FtsX_ECD"/>
</dbReference>
<dbReference type="Gene3D" id="3.30.70.3040">
    <property type="match status" value="1"/>
</dbReference>
<feature type="domain" description="FtsX extracellular" evidence="13">
    <location>
        <begin position="63"/>
        <end position="153"/>
    </location>
</feature>
<dbReference type="OrthoDB" id="9812531at2"/>
<dbReference type="PIRSF" id="PIRSF003097">
    <property type="entry name" value="FtsX"/>
    <property type="match status" value="1"/>
</dbReference>
<dbReference type="EMBL" id="MPKA01000054">
    <property type="protein sequence ID" value="OLU47198.1"/>
    <property type="molecule type" value="Genomic_DNA"/>
</dbReference>
<accession>A0A1U7NNZ2</accession>
<feature type="transmembrane region" description="Helical" evidence="11">
    <location>
        <begin position="210"/>
        <end position="239"/>
    </location>
</feature>
<protein>
    <recommendedName>
        <fullName evidence="3 10">Cell division protein FtsX</fullName>
    </recommendedName>
</protein>
<comment type="function">
    <text evidence="10">Part of the ABC transporter FtsEX involved in asymmetric cellular division facilitating the initiation of sporulation.</text>
</comment>
<keyword evidence="9 10" id="KW-0131">Cell cycle</keyword>
<name>A0A1U7NNZ2_9FIRM</name>
<keyword evidence="5 10" id="KW-0132">Cell division</keyword>
<gene>
    <name evidence="14" type="ORF">BO225_03525</name>
</gene>
<evidence type="ECO:0000256" key="6">
    <source>
        <dbReference type="ARBA" id="ARBA00022692"/>
    </source>
</evidence>
<dbReference type="PANTHER" id="PTHR47755">
    <property type="entry name" value="CELL DIVISION PROTEIN FTSX"/>
    <property type="match status" value="1"/>
</dbReference>
<evidence type="ECO:0000256" key="8">
    <source>
        <dbReference type="ARBA" id="ARBA00023136"/>
    </source>
</evidence>
<comment type="caution">
    <text evidence="14">The sequence shown here is derived from an EMBL/GenBank/DDBJ whole genome shotgun (WGS) entry which is preliminary data.</text>
</comment>
<keyword evidence="7 11" id="KW-1133">Transmembrane helix</keyword>
<dbReference type="GO" id="GO:0051301">
    <property type="term" value="P:cell division"/>
    <property type="evidence" value="ECO:0007669"/>
    <property type="project" value="UniProtKB-KW"/>
</dbReference>
<feature type="transmembrane region" description="Helical" evidence="11">
    <location>
        <begin position="170"/>
        <end position="189"/>
    </location>
</feature>
<keyword evidence="15" id="KW-1185">Reference proteome</keyword>
<feature type="transmembrane region" description="Helical" evidence="11">
    <location>
        <begin position="259"/>
        <end position="292"/>
    </location>
</feature>
<keyword evidence="4 10" id="KW-1003">Cell membrane</keyword>
<evidence type="ECO:0000256" key="3">
    <source>
        <dbReference type="ARBA" id="ARBA00021907"/>
    </source>
</evidence>
<sequence>MTLFFRSLPRLWRKASLDLKRHFAMTFSASLSIGIALLMAMLLLISAANIANFTQHIEQELMIQVSLQPTLDASQQENIQQQLVNIQGVKNVTYSSKEEELDKLIQENGDIFAQYAQEGRNPLYNVFLIEADHADQIETISKKAKTIHGVIDVSYGGGAIQKLIALFKNVRIWGTLFVALMILLAIYLIRNTIKMTIHVRKDEIAIMRQVGAYNWFITVPFVLEGMIIGLRGALIPALIAGIGYPLLYQTMNGVFLSDMFILLSPIPFILYLVAFLLLLGLGAGLVGSYLAVRKYVRFIR</sequence>
<dbReference type="InterPro" id="IPR058204">
    <property type="entry name" value="FtsX_firmicutes-type"/>
</dbReference>
<dbReference type="InterPro" id="IPR003838">
    <property type="entry name" value="ABC3_permease_C"/>
</dbReference>
<evidence type="ECO:0000256" key="2">
    <source>
        <dbReference type="ARBA" id="ARBA00007379"/>
    </source>
</evidence>
<feature type="transmembrane region" description="Helical" evidence="11">
    <location>
        <begin position="21"/>
        <end position="45"/>
    </location>
</feature>
<dbReference type="NCBIfam" id="NF038347">
    <property type="entry name" value="FtsX_Gpos"/>
    <property type="match status" value="1"/>
</dbReference>
<dbReference type="STRING" id="1862672.BO225_03525"/>
<evidence type="ECO:0000256" key="1">
    <source>
        <dbReference type="ARBA" id="ARBA00004651"/>
    </source>
</evidence>
<evidence type="ECO:0000259" key="12">
    <source>
        <dbReference type="Pfam" id="PF02687"/>
    </source>
</evidence>
<dbReference type="GO" id="GO:0005886">
    <property type="term" value="C:plasma membrane"/>
    <property type="evidence" value="ECO:0007669"/>
    <property type="project" value="UniProtKB-SubCell"/>
</dbReference>
<keyword evidence="6 11" id="KW-0812">Transmembrane</keyword>
<dbReference type="Pfam" id="PF02687">
    <property type="entry name" value="FtsX"/>
    <property type="match status" value="1"/>
</dbReference>
<comment type="subcellular location">
    <subcellularLocation>
        <location evidence="1">Cell membrane</location>
        <topology evidence="1">Multi-pass membrane protein</topology>
    </subcellularLocation>
</comment>
<evidence type="ECO:0000313" key="14">
    <source>
        <dbReference type="EMBL" id="OLU47198.1"/>
    </source>
</evidence>
<organism evidence="14 15">
    <name type="scientific">Dubosiella newyorkensis</name>
    <dbReference type="NCBI Taxonomy" id="1862672"/>
    <lineage>
        <taxon>Bacteria</taxon>
        <taxon>Bacillati</taxon>
        <taxon>Bacillota</taxon>
        <taxon>Erysipelotrichia</taxon>
        <taxon>Erysipelotrichales</taxon>
        <taxon>Erysipelotrichaceae</taxon>
        <taxon>Dubosiella</taxon>
    </lineage>
</organism>
<dbReference type="Pfam" id="PF18075">
    <property type="entry name" value="FtsX_ECD"/>
    <property type="match status" value="1"/>
</dbReference>
<dbReference type="AlphaFoldDB" id="A0A1U7NNZ2"/>
<dbReference type="Proteomes" id="UP000186705">
    <property type="component" value="Unassembled WGS sequence"/>
</dbReference>